<dbReference type="InterPro" id="IPR057049">
    <property type="entry name" value="PARP14_KH_8"/>
</dbReference>
<dbReference type="Proteomes" id="UP000575874">
    <property type="component" value="Unassembled WGS sequence"/>
</dbReference>
<dbReference type="EMBL" id="VZSI01000053">
    <property type="protein sequence ID" value="NWY15284.1"/>
    <property type="molecule type" value="Genomic_DNA"/>
</dbReference>
<keyword evidence="5" id="KW-0539">Nucleus</keyword>
<dbReference type="GO" id="GO:0070212">
    <property type="term" value="P:protein poly-ADP-ribosylation"/>
    <property type="evidence" value="ECO:0007669"/>
    <property type="project" value="TreeGrafter"/>
</dbReference>
<evidence type="ECO:0000256" key="1">
    <source>
        <dbReference type="ARBA" id="ARBA00004123"/>
    </source>
</evidence>
<dbReference type="GO" id="GO:0003714">
    <property type="term" value="F:transcription corepressor activity"/>
    <property type="evidence" value="ECO:0007669"/>
    <property type="project" value="TreeGrafter"/>
</dbReference>
<evidence type="ECO:0000313" key="8">
    <source>
        <dbReference type="EMBL" id="NWY15284.1"/>
    </source>
</evidence>
<evidence type="ECO:0000256" key="3">
    <source>
        <dbReference type="ARBA" id="ARBA00022679"/>
    </source>
</evidence>
<dbReference type="PANTHER" id="PTHR14453:SF89">
    <property type="entry name" value="PROTEIN MONO-ADP-RIBOSYLTRANSFERASE PARP14"/>
    <property type="match status" value="1"/>
</dbReference>
<dbReference type="InterPro" id="IPR037197">
    <property type="entry name" value="WWE_dom_sf"/>
</dbReference>
<comment type="subcellular location">
    <subcellularLocation>
        <location evidence="1">Nucleus</location>
    </subcellularLocation>
</comment>
<sequence length="315" mass="35122">AQQTTKNYIITQAGNLPCKRIIHFAAQNDIKLLVSQVLQECEIQQYTSVAFPAIGTGEAGRNPAEVADNMIDAVTAFAKWNSAPSLKSIKVVIFQPHLMSVFHASMQKREKSATTVFKSSEKHPSKKKATVVLEKKIDLAVVQICGENKKEVEEAEKWLRGAISKEQSQTEIVDESISHFGEEESEELDALEERLKIVLRVEGTSIEISGVAKDVCMASLAVHKMILRVKAAKEKEIEAKLIQNLIEWKYFGKGSYVPFSSLTNMELENAYIRKQKIIEVTIGEQIYTVDVERKTAVDAQGAEISIIRVDKSEGK</sequence>
<feature type="non-terminal residue" evidence="8">
    <location>
        <position position="1"/>
    </location>
</feature>
<dbReference type="GO" id="GO:1990404">
    <property type="term" value="F:NAD+-protein mono-ADP-ribosyltransferase activity"/>
    <property type="evidence" value="ECO:0007669"/>
    <property type="project" value="TreeGrafter"/>
</dbReference>
<dbReference type="PANTHER" id="PTHR14453">
    <property type="entry name" value="PARP/ZINC FINGER CCCH TYPE DOMAIN CONTAINING PROTEIN"/>
    <property type="match status" value="1"/>
</dbReference>
<reference evidence="8 9" key="1">
    <citation type="submission" date="2019-09" db="EMBL/GenBank/DDBJ databases">
        <title>Bird 10,000 Genomes (B10K) Project - Family phase.</title>
        <authorList>
            <person name="Zhang G."/>
        </authorList>
    </citation>
    <scope>NUCLEOTIDE SEQUENCE [LARGE SCALE GENOMIC DNA]</scope>
    <source>
        <strain evidence="8">OUT-0022</strain>
        <tissue evidence="8">Blood</tissue>
    </source>
</reference>
<evidence type="ECO:0000256" key="5">
    <source>
        <dbReference type="ARBA" id="ARBA00023242"/>
    </source>
</evidence>
<evidence type="ECO:0000313" key="9">
    <source>
        <dbReference type="Proteomes" id="UP000575874"/>
    </source>
</evidence>
<dbReference type="Pfam" id="PF22005">
    <property type="entry name" value="WWE_1"/>
    <property type="match status" value="1"/>
</dbReference>
<keyword evidence="4" id="KW-0520">NAD</keyword>
<dbReference type="PROSITE" id="PS51154">
    <property type="entry name" value="MACRO"/>
    <property type="match status" value="1"/>
</dbReference>
<dbReference type="Gene3D" id="3.40.220.10">
    <property type="entry name" value="Leucine Aminopeptidase, subunit E, domain 1"/>
    <property type="match status" value="1"/>
</dbReference>
<dbReference type="InterPro" id="IPR002589">
    <property type="entry name" value="Macro_dom"/>
</dbReference>
<name>A0A7K7C3H1_APHCE</name>
<dbReference type="PROSITE" id="PS50918">
    <property type="entry name" value="WWE"/>
    <property type="match status" value="1"/>
</dbReference>
<dbReference type="GO" id="GO:0005634">
    <property type="term" value="C:nucleus"/>
    <property type="evidence" value="ECO:0007669"/>
    <property type="project" value="UniProtKB-SubCell"/>
</dbReference>
<keyword evidence="9" id="KW-1185">Reference proteome</keyword>
<dbReference type="InterPro" id="IPR052056">
    <property type="entry name" value="Mono-ARTD/PARP"/>
</dbReference>
<dbReference type="SUPFAM" id="SSF52949">
    <property type="entry name" value="Macro domain-like"/>
    <property type="match status" value="1"/>
</dbReference>
<dbReference type="GO" id="GO:0003950">
    <property type="term" value="F:NAD+ poly-ADP-ribosyltransferase activity"/>
    <property type="evidence" value="ECO:0007669"/>
    <property type="project" value="TreeGrafter"/>
</dbReference>
<gene>
    <name evidence="8" type="primary">Parp14_3</name>
    <name evidence="8" type="ORF">APHCOE_R16205</name>
</gene>
<dbReference type="InterPro" id="IPR004170">
    <property type="entry name" value="WWE_dom"/>
</dbReference>
<dbReference type="InterPro" id="IPR043472">
    <property type="entry name" value="Macro_dom-like"/>
</dbReference>
<dbReference type="GO" id="GO:0005737">
    <property type="term" value="C:cytoplasm"/>
    <property type="evidence" value="ECO:0007669"/>
    <property type="project" value="TreeGrafter"/>
</dbReference>
<evidence type="ECO:0000256" key="2">
    <source>
        <dbReference type="ARBA" id="ARBA00022676"/>
    </source>
</evidence>
<dbReference type="Pfam" id="PF01661">
    <property type="entry name" value="Macro"/>
    <property type="match status" value="1"/>
</dbReference>
<keyword evidence="3" id="KW-0808">Transferase</keyword>
<evidence type="ECO:0000256" key="4">
    <source>
        <dbReference type="ARBA" id="ARBA00023027"/>
    </source>
</evidence>
<dbReference type="Pfam" id="PF23254">
    <property type="entry name" value="KH_PARP14_8"/>
    <property type="match status" value="1"/>
</dbReference>
<dbReference type="GO" id="GO:0010629">
    <property type="term" value="P:negative regulation of gene expression"/>
    <property type="evidence" value="ECO:0007669"/>
    <property type="project" value="TreeGrafter"/>
</dbReference>
<dbReference type="SUPFAM" id="SSF117839">
    <property type="entry name" value="WWE domain"/>
    <property type="match status" value="1"/>
</dbReference>
<protein>
    <submittedName>
        <fullName evidence="8">PAR14 polymerase</fullName>
    </submittedName>
</protein>
<dbReference type="InterPro" id="IPR054596">
    <property type="entry name" value="PARP14_WWE"/>
</dbReference>
<keyword evidence="2" id="KW-0328">Glycosyltransferase</keyword>
<proteinExistence type="predicted"/>
<evidence type="ECO:0000259" key="7">
    <source>
        <dbReference type="PROSITE" id="PS51154"/>
    </source>
</evidence>
<dbReference type="Gene3D" id="3.30.720.50">
    <property type="match status" value="1"/>
</dbReference>
<organism evidence="8 9">
    <name type="scientific">Aphelocoma coerulescens</name>
    <name type="common">Florida scrub-jay</name>
    <name type="synonym">Corvus coerulescens</name>
    <dbReference type="NCBI Taxonomy" id="39617"/>
    <lineage>
        <taxon>Eukaryota</taxon>
        <taxon>Metazoa</taxon>
        <taxon>Chordata</taxon>
        <taxon>Craniata</taxon>
        <taxon>Vertebrata</taxon>
        <taxon>Euteleostomi</taxon>
        <taxon>Archelosauria</taxon>
        <taxon>Archosauria</taxon>
        <taxon>Dinosauria</taxon>
        <taxon>Saurischia</taxon>
        <taxon>Theropoda</taxon>
        <taxon>Coelurosauria</taxon>
        <taxon>Aves</taxon>
        <taxon>Neognathae</taxon>
        <taxon>Neoaves</taxon>
        <taxon>Telluraves</taxon>
        <taxon>Australaves</taxon>
        <taxon>Passeriformes</taxon>
        <taxon>Corvoidea</taxon>
        <taxon>Corvidae</taxon>
        <taxon>Aphelocoma</taxon>
    </lineage>
</organism>
<evidence type="ECO:0000259" key="6">
    <source>
        <dbReference type="PROSITE" id="PS50918"/>
    </source>
</evidence>
<feature type="non-terminal residue" evidence="8">
    <location>
        <position position="315"/>
    </location>
</feature>
<feature type="domain" description="WWE" evidence="6">
    <location>
        <begin position="234"/>
        <end position="309"/>
    </location>
</feature>
<comment type="caution">
    <text evidence="8">The sequence shown here is derived from an EMBL/GenBank/DDBJ whole genome shotgun (WGS) entry which is preliminary data.</text>
</comment>
<feature type="domain" description="Macro" evidence="7">
    <location>
        <begin position="1"/>
        <end position="110"/>
    </location>
</feature>
<accession>A0A7K7C3H1</accession>
<dbReference type="AlphaFoldDB" id="A0A7K7C3H1"/>